<reference evidence="5 6" key="1">
    <citation type="submission" date="2020-09" db="EMBL/GenBank/DDBJ databases">
        <title>Sphingomonas sp., a new species isolated from pork steak.</title>
        <authorList>
            <person name="Heidler von Heilborn D."/>
        </authorList>
    </citation>
    <scope>NUCLEOTIDE SEQUENCE [LARGE SCALE GENOMIC DNA]</scope>
    <source>
        <strain evidence="6">S8-3T</strain>
    </source>
</reference>
<dbReference type="Pfam" id="PF00440">
    <property type="entry name" value="TetR_N"/>
    <property type="match status" value="1"/>
</dbReference>
<evidence type="ECO:0000313" key="5">
    <source>
        <dbReference type="EMBL" id="QNQ10286.1"/>
    </source>
</evidence>
<dbReference type="PROSITE" id="PS01081">
    <property type="entry name" value="HTH_TETR_1"/>
    <property type="match status" value="1"/>
</dbReference>
<dbReference type="InterPro" id="IPR009057">
    <property type="entry name" value="Homeodomain-like_sf"/>
</dbReference>
<dbReference type="PANTHER" id="PTHR30055:SF183">
    <property type="entry name" value="NUCLEOID OCCLUSION FACTOR SLMA"/>
    <property type="match status" value="1"/>
</dbReference>
<accession>A0A7H0LKT3</accession>
<dbReference type="SUPFAM" id="SSF46689">
    <property type="entry name" value="Homeodomain-like"/>
    <property type="match status" value="1"/>
</dbReference>
<dbReference type="Gene3D" id="1.10.357.10">
    <property type="entry name" value="Tetracycline Repressor, domain 2"/>
    <property type="match status" value="1"/>
</dbReference>
<evidence type="ECO:0000256" key="2">
    <source>
        <dbReference type="ARBA" id="ARBA00023125"/>
    </source>
</evidence>
<feature type="DNA-binding region" description="H-T-H motif" evidence="3">
    <location>
        <begin position="53"/>
        <end position="72"/>
    </location>
</feature>
<sequence length="214" mass="23083">MAIERFVRRGRVGRARPRPSGAPVGPRRADLRRATLLAAAGTLFETQGVEATTVDEIALLAGVAKGTFYHYFETKADLIPALRERFSDAFMTRVKRAVNACGAGDWHGRLKAWIEAAVMAYFDMSALHDVVFHGAEMPLRQAMGDIPVVLDLAALLAGGNAAGAWAVRDAREVAVIMFHGLHGATDEAIVTGRTVDEIATLLSALYLRMIAVPD</sequence>
<dbReference type="InterPro" id="IPR023772">
    <property type="entry name" value="DNA-bd_HTH_TetR-type_CS"/>
</dbReference>
<dbReference type="GO" id="GO:0000976">
    <property type="term" value="F:transcription cis-regulatory region binding"/>
    <property type="evidence" value="ECO:0007669"/>
    <property type="project" value="TreeGrafter"/>
</dbReference>
<dbReference type="EMBL" id="CP061038">
    <property type="protein sequence ID" value="QNQ10286.1"/>
    <property type="molecule type" value="Genomic_DNA"/>
</dbReference>
<proteinExistence type="predicted"/>
<evidence type="ECO:0000256" key="3">
    <source>
        <dbReference type="PROSITE-ProRule" id="PRU00335"/>
    </source>
</evidence>
<keyword evidence="1" id="KW-0175">Coiled coil</keyword>
<dbReference type="InterPro" id="IPR050109">
    <property type="entry name" value="HTH-type_TetR-like_transc_reg"/>
</dbReference>
<evidence type="ECO:0000256" key="1">
    <source>
        <dbReference type="ARBA" id="ARBA00023054"/>
    </source>
</evidence>
<evidence type="ECO:0000259" key="4">
    <source>
        <dbReference type="PROSITE" id="PS50977"/>
    </source>
</evidence>
<keyword evidence="2 3" id="KW-0238">DNA-binding</keyword>
<feature type="domain" description="HTH tetR-type" evidence="4">
    <location>
        <begin position="30"/>
        <end position="90"/>
    </location>
</feature>
<keyword evidence="6" id="KW-1185">Reference proteome</keyword>
<dbReference type="Proteomes" id="UP000516148">
    <property type="component" value="Chromosome"/>
</dbReference>
<dbReference type="GO" id="GO:0003700">
    <property type="term" value="F:DNA-binding transcription factor activity"/>
    <property type="evidence" value="ECO:0007669"/>
    <property type="project" value="TreeGrafter"/>
</dbReference>
<dbReference type="InterPro" id="IPR001647">
    <property type="entry name" value="HTH_TetR"/>
</dbReference>
<dbReference type="AlphaFoldDB" id="A0A7H0LKT3"/>
<dbReference type="PANTHER" id="PTHR30055">
    <property type="entry name" value="HTH-TYPE TRANSCRIPTIONAL REGULATOR RUTR"/>
    <property type="match status" value="1"/>
</dbReference>
<gene>
    <name evidence="5" type="ORF">H3Z74_03325</name>
</gene>
<dbReference type="PRINTS" id="PR00455">
    <property type="entry name" value="HTHTETR"/>
</dbReference>
<name>A0A7H0LKT3_9SPHN</name>
<evidence type="ECO:0000313" key="6">
    <source>
        <dbReference type="Proteomes" id="UP000516148"/>
    </source>
</evidence>
<organism evidence="5 6">
    <name type="scientific">Sphingomonas alpina</name>
    <dbReference type="NCBI Taxonomy" id="653931"/>
    <lineage>
        <taxon>Bacteria</taxon>
        <taxon>Pseudomonadati</taxon>
        <taxon>Pseudomonadota</taxon>
        <taxon>Alphaproteobacteria</taxon>
        <taxon>Sphingomonadales</taxon>
        <taxon>Sphingomonadaceae</taxon>
        <taxon>Sphingomonas</taxon>
    </lineage>
</organism>
<protein>
    <submittedName>
        <fullName evidence="5">TetR/AcrR family transcriptional regulator</fullName>
    </submittedName>
</protein>
<dbReference type="KEGG" id="spap:H3Z74_03325"/>
<dbReference type="RefSeq" id="WP_187762588.1">
    <property type="nucleotide sequence ID" value="NZ_CP061038.1"/>
</dbReference>
<dbReference type="PROSITE" id="PS50977">
    <property type="entry name" value="HTH_TETR_2"/>
    <property type="match status" value="1"/>
</dbReference>